<sequence length="64" mass="7566">MNSYYTEDMNSFNSGDILFSAFSIFGLLFSLIPFIFFLWFAISTTKQLKRQSLLLEEINEKLKR</sequence>
<keyword evidence="1" id="KW-0472">Membrane</keyword>
<dbReference type="EMBL" id="SADV01000020">
    <property type="protein sequence ID" value="TQR29129.1"/>
    <property type="molecule type" value="Genomic_DNA"/>
</dbReference>
<evidence type="ECO:0000313" key="3">
    <source>
        <dbReference type="Proteomes" id="UP000317944"/>
    </source>
</evidence>
<organism evidence="2 3">
    <name type="scientific">Lysinibacillus sphaericus</name>
    <name type="common">Bacillus sphaericus</name>
    <dbReference type="NCBI Taxonomy" id="1421"/>
    <lineage>
        <taxon>Bacteria</taxon>
        <taxon>Bacillati</taxon>
        <taxon>Bacillota</taxon>
        <taxon>Bacilli</taxon>
        <taxon>Bacillales</taxon>
        <taxon>Bacillaceae</taxon>
        <taxon>Lysinibacillus</taxon>
    </lineage>
</organism>
<protein>
    <recommendedName>
        <fullName evidence="4">DUF4083 domain-containing protein</fullName>
    </recommendedName>
</protein>
<evidence type="ECO:0000256" key="1">
    <source>
        <dbReference type="SAM" id="Phobius"/>
    </source>
</evidence>
<dbReference type="Proteomes" id="UP000317944">
    <property type="component" value="Unassembled WGS sequence"/>
</dbReference>
<dbReference type="RefSeq" id="WP_142510140.1">
    <property type="nucleotide sequence ID" value="NZ_SADV01000020.1"/>
</dbReference>
<name>A0A544UAC3_LYSSH</name>
<feature type="transmembrane region" description="Helical" evidence="1">
    <location>
        <begin position="17"/>
        <end position="42"/>
    </location>
</feature>
<proteinExistence type="predicted"/>
<keyword evidence="1" id="KW-1133">Transmembrane helix</keyword>
<gene>
    <name evidence="2" type="ORF">C7Y47_18795</name>
</gene>
<evidence type="ECO:0000313" key="2">
    <source>
        <dbReference type="EMBL" id="TQR29129.1"/>
    </source>
</evidence>
<accession>A0A544UAC3</accession>
<evidence type="ECO:0008006" key="4">
    <source>
        <dbReference type="Google" id="ProtNLM"/>
    </source>
</evidence>
<keyword evidence="1" id="KW-0812">Transmembrane</keyword>
<dbReference type="AlphaFoldDB" id="A0A544UAC3"/>
<comment type="caution">
    <text evidence="2">The sequence shown here is derived from an EMBL/GenBank/DDBJ whole genome shotgun (WGS) entry which is preliminary data.</text>
</comment>
<reference evidence="2 3" key="1">
    <citation type="submission" date="2018-03" db="EMBL/GenBank/DDBJ databases">
        <title>Aerobic endospore-forming bacteria genome sequencing and assembly.</title>
        <authorList>
            <person name="Cavalcante D.A."/>
            <person name="Driks A."/>
            <person name="Putonti C."/>
            <person name="De-Souza M.T."/>
        </authorList>
    </citation>
    <scope>NUCLEOTIDE SEQUENCE [LARGE SCALE GENOMIC DNA]</scope>
    <source>
        <strain evidence="2 3">SDF0037</strain>
    </source>
</reference>